<accession>A0A9N9Z3N7</accession>
<protein>
    <recommendedName>
        <fullName evidence="11">Cytochrome P450</fullName>
    </recommendedName>
</protein>
<dbReference type="GO" id="GO:0016705">
    <property type="term" value="F:oxidoreductase activity, acting on paired donors, with incorporation or reduction of molecular oxygen"/>
    <property type="evidence" value="ECO:0007669"/>
    <property type="project" value="InterPro"/>
</dbReference>
<evidence type="ECO:0000256" key="3">
    <source>
        <dbReference type="ARBA" id="ARBA00022617"/>
    </source>
</evidence>
<evidence type="ECO:0000256" key="2">
    <source>
        <dbReference type="ARBA" id="ARBA00010617"/>
    </source>
</evidence>
<dbReference type="InterPro" id="IPR017972">
    <property type="entry name" value="Cyt_P450_CS"/>
</dbReference>
<evidence type="ECO:0000256" key="4">
    <source>
        <dbReference type="ARBA" id="ARBA00022723"/>
    </source>
</evidence>
<evidence type="ECO:0000256" key="5">
    <source>
        <dbReference type="ARBA" id="ARBA00023004"/>
    </source>
</evidence>
<reference evidence="10" key="1">
    <citation type="submission" date="2019-06" db="EMBL/GenBank/DDBJ databases">
        <authorList>
            <person name="Broberg M."/>
        </authorList>
    </citation>
    <scope>NUCLEOTIDE SEQUENCE [LARGE SCALE GENOMIC DNA]</scope>
</reference>
<dbReference type="InterPro" id="IPR036396">
    <property type="entry name" value="Cyt_P450_sf"/>
</dbReference>
<dbReference type="InterPro" id="IPR001128">
    <property type="entry name" value="Cyt_P450"/>
</dbReference>
<reference evidence="9 10" key="2">
    <citation type="submission" date="2021-10" db="EMBL/GenBank/DDBJ databases">
        <authorList>
            <person name="Piombo E."/>
        </authorList>
    </citation>
    <scope>NUCLEOTIDE SEQUENCE [LARGE SCALE GENOMIC DNA]</scope>
</reference>
<dbReference type="Gene3D" id="1.10.630.10">
    <property type="entry name" value="Cytochrome P450"/>
    <property type="match status" value="1"/>
</dbReference>
<organism evidence="9 10">
    <name type="scientific">Clonostachys solani</name>
    <dbReference type="NCBI Taxonomy" id="160281"/>
    <lineage>
        <taxon>Eukaryota</taxon>
        <taxon>Fungi</taxon>
        <taxon>Dikarya</taxon>
        <taxon>Ascomycota</taxon>
        <taxon>Pezizomycotina</taxon>
        <taxon>Sordariomycetes</taxon>
        <taxon>Hypocreomycetidae</taxon>
        <taxon>Hypocreales</taxon>
        <taxon>Bionectriaceae</taxon>
        <taxon>Clonostachys</taxon>
    </lineage>
</organism>
<dbReference type="SUPFAM" id="SSF48264">
    <property type="entry name" value="Cytochrome P450"/>
    <property type="match status" value="1"/>
</dbReference>
<evidence type="ECO:0008006" key="11">
    <source>
        <dbReference type="Google" id="ProtNLM"/>
    </source>
</evidence>
<comment type="caution">
    <text evidence="9">The sequence shown here is derived from an EMBL/GenBank/DDBJ whole genome shotgun (WGS) entry which is preliminary data.</text>
</comment>
<dbReference type="Proteomes" id="UP000775872">
    <property type="component" value="Unassembled WGS sequence"/>
</dbReference>
<dbReference type="InterPro" id="IPR050121">
    <property type="entry name" value="Cytochrome_P450_monoxygenase"/>
</dbReference>
<dbReference type="PRINTS" id="PR00385">
    <property type="entry name" value="P450"/>
</dbReference>
<dbReference type="GO" id="GO:0005506">
    <property type="term" value="F:iron ion binding"/>
    <property type="evidence" value="ECO:0007669"/>
    <property type="project" value="InterPro"/>
</dbReference>
<keyword evidence="3 7" id="KW-0349">Heme</keyword>
<keyword evidence="10" id="KW-1185">Reference proteome</keyword>
<comment type="cofactor">
    <cofactor evidence="1 7">
        <name>heme</name>
        <dbReference type="ChEBI" id="CHEBI:30413"/>
    </cofactor>
</comment>
<proteinExistence type="inferred from homology"/>
<dbReference type="OrthoDB" id="1470350at2759"/>
<evidence type="ECO:0000313" key="10">
    <source>
        <dbReference type="Proteomes" id="UP000775872"/>
    </source>
</evidence>
<comment type="similarity">
    <text evidence="2 8">Belongs to the cytochrome P450 family.</text>
</comment>
<dbReference type="GO" id="GO:0020037">
    <property type="term" value="F:heme binding"/>
    <property type="evidence" value="ECO:0007669"/>
    <property type="project" value="InterPro"/>
</dbReference>
<evidence type="ECO:0000256" key="6">
    <source>
        <dbReference type="ARBA" id="ARBA00023033"/>
    </source>
</evidence>
<dbReference type="EMBL" id="CABFOC020000035">
    <property type="protein sequence ID" value="CAH0048406.1"/>
    <property type="molecule type" value="Genomic_DNA"/>
</dbReference>
<dbReference type="PRINTS" id="PR00465">
    <property type="entry name" value="EP450IV"/>
</dbReference>
<sequence length="523" mass="58555">MALLTILGLALALSVPLIAGRVIYALFLSPYRNIPGPKLCKITRYWAIYQDLRLHRISKIHEWHCEYGDVVLIAPGEVSFSSPAPTRDIYGCSGRHPKSSYFDNFTMYGQRPIFCVRGVGDHRQMCKRTFAFYQPSSVYKPAALQPLRTNVSKIVDQLKRDMEARLTVDAMFYCNLYSFDNITRLAYGPELCAHSIDDEHCEERTILAGWKEVEVWNNLAYIVPTVHRITRAVLSYARGDPAFLSAEERLAGWNMDKIIASQRNPDKIVPGSLLHQLSHAKTSEGEPYPVSWIAAEMLDNIHAAQTTVALALTFALWDLARNPEWQDRVRTELLALPISEEDGLPAFEDIMASPILGACFRESGRLHPLSSGRAERVVPATKAYSDIVLPAGTIVSTSTLSIHYRPDVFPDPHMFKPDRWLEADGASLQAMESCHMPFGYGARLCLGKAFAIAEIKQLVAGILLEFSVRLDPQSKTTTDWSMEQLGTQNAMPRGRRCDLGFHKLAEREWAGIDGTQVGVPSET</sequence>
<dbReference type="Pfam" id="PF00067">
    <property type="entry name" value="p450"/>
    <property type="match status" value="1"/>
</dbReference>
<evidence type="ECO:0000256" key="8">
    <source>
        <dbReference type="RuleBase" id="RU000461"/>
    </source>
</evidence>
<keyword evidence="8" id="KW-0560">Oxidoreductase</keyword>
<dbReference type="PROSITE" id="PS00086">
    <property type="entry name" value="CYTOCHROME_P450"/>
    <property type="match status" value="1"/>
</dbReference>
<feature type="binding site" description="axial binding residue" evidence="7">
    <location>
        <position position="445"/>
    </location>
    <ligand>
        <name>heme</name>
        <dbReference type="ChEBI" id="CHEBI:30413"/>
    </ligand>
    <ligandPart>
        <name>Fe</name>
        <dbReference type="ChEBI" id="CHEBI:18248"/>
    </ligandPart>
</feature>
<dbReference type="PANTHER" id="PTHR24305">
    <property type="entry name" value="CYTOCHROME P450"/>
    <property type="match status" value="1"/>
</dbReference>
<dbReference type="AlphaFoldDB" id="A0A9N9Z3N7"/>
<keyword evidence="5 7" id="KW-0408">Iron</keyword>
<evidence type="ECO:0000313" key="9">
    <source>
        <dbReference type="EMBL" id="CAH0048406.1"/>
    </source>
</evidence>
<evidence type="ECO:0000256" key="7">
    <source>
        <dbReference type="PIRSR" id="PIRSR602403-1"/>
    </source>
</evidence>
<dbReference type="GO" id="GO:0004497">
    <property type="term" value="F:monooxygenase activity"/>
    <property type="evidence" value="ECO:0007669"/>
    <property type="project" value="UniProtKB-KW"/>
</dbReference>
<keyword evidence="4 7" id="KW-0479">Metal-binding</keyword>
<dbReference type="InterPro" id="IPR002403">
    <property type="entry name" value="Cyt_P450_E_grp-IV"/>
</dbReference>
<evidence type="ECO:0000256" key="1">
    <source>
        <dbReference type="ARBA" id="ARBA00001971"/>
    </source>
</evidence>
<name>A0A9N9Z3N7_9HYPO</name>
<dbReference type="PANTHER" id="PTHR24305:SF166">
    <property type="entry name" value="CYTOCHROME P450 12A4, MITOCHONDRIAL-RELATED"/>
    <property type="match status" value="1"/>
</dbReference>
<gene>
    <name evidence="9" type="ORF">CSOL1703_00000351</name>
</gene>
<keyword evidence="6 8" id="KW-0503">Monooxygenase</keyword>